<organism evidence="1 2">
    <name type="scientific">Microcoleus asticus IPMA8</name>
    <dbReference type="NCBI Taxonomy" id="2563858"/>
    <lineage>
        <taxon>Bacteria</taxon>
        <taxon>Bacillati</taxon>
        <taxon>Cyanobacteriota</taxon>
        <taxon>Cyanophyceae</taxon>
        <taxon>Oscillatoriophycideae</taxon>
        <taxon>Oscillatoriales</taxon>
        <taxon>Microcoleaceae</taxon>
        <taxon>Microcoleus</taxon>
        <taxon>Microcoleus asticus</taxon>
    </lineage>
</organism>
<reference evidence="1 2" key="1">
    <citation type="journal article" date="2020" name="Sci. Rep.">
        <title>A novel cyanobacterial geosmin producer, revising GeoA distribution and dispersion patterns in Bacteria.</title>
        <authorList>
            <person name="Churro C."/>
            <person name="Semedo-Aguiar A.P."/>
            <person name="Silva A.D."/>
            <person name="Pereira-Leal J.B."/>
            <person name="Leite R.B."/>
        </authorList>
    </citation>
    <scope>NUCLEOTIDE SEQUENCE [LARGE SCALE GENOMIC DNA]</scope>
    <source>
        <strain evidence="1 2">IPMA8</strain>
    </source>
</reference>
<evidence type="ECO:0000313" key="1">
    <source>
        <dbReference type="EMBL" id="NQE36141.1"/>
    </source>
</evidence>
<dbReference type="RefSeq" id="WP_172190057.1">
    <property type="nucleotide sequence ID" value="NZ_CAWPPK010000291.1"/>
</dbReference>
<gene>
    <name evidence="1" type="ORF">E5S67_03904</name>
</gene>
<dbReference type="Gene3D" id="3.40.50.1820">
    <property type="entry name" value="alpha/beta hydrolase"/>
    <property type="match status" value="1"/>
</dbReference>
<evidence type="ECO:0008006" key="3">
    <source>
        <dbReference type="Google" id="ProtNLM"/>
    </source>
</evidence>
<comment type="caution">
    <text evidence="1">The sequence shown here is derived from an EMBL/GenBank/DDBJ whole genome shotgun (WGS) entry which is preliminary data.</text>
</comment>
<keyword evidence="2" id="KW-1185">Reference proteome</keyword>
<dbReference type="PANTHER" id="PTHR42886">
    <property type="entry name" value="RE40534P-RELATED"/>
    <property type="match status" value="1"/>
</dbReference>
<dbReference type="SUPFAM" id="SSF53474">
    <property type="entry name" value="alpha/beta-Hydrolases"/>
    <property type="match status" value="1"/>
</dbReference>
<protein>
    <recommendedName>
        <fullName evidence="3">Esterase</fullName>
    </recommendedName>
</protein>
<dbReference type="PANTHER" id="PTHR42886:SF29">
    <property type="entry name" value="PUMMELIG, ISOFORM A"/>
    <property type="match status" value="1"/>
</dbReference>
<dbReference type="InterPro" id="IPR029058">
    <property type="entry name" value="AB_hydrolase_fold"/>
</dbReference>
<evidence type="ECO:0000313" key="2">
    <source>
        <dbReference type="Proteomes" id="UP000702425"/>
    </source>
</evidence>
<dbReference type="Pfam" id="PF05728">
    <property type="entry name" value="UPF0227"/>
    <property type="match status" value="1"/>
</dbReference>
<dbReference type="Proteomes" id="UP000702425">
    <property type="component" value="Unassembled WGS sequence"/>
</dbReference>
<name>A0ABX2D0Q0_9CYAN</name>
<dbReference type="InterPro" id="IPR008886">
    <property type="entry name" value="UPF0227/Esterase_YqiA"/>
</dbReference>
<accession>A0ABX2D0Q0</accession>
<sequence length="230" mass="26355">MNLQKDSSYIYLHGFASSPNSAKARYFRDRFSYLGIDLKTPDLNQNDFSGLTLTRQLNQIETEFLQTQSSQSPTDNVKNLGGVTIIGSSFGGLTAAWLAQRQLSVKQIVLLAPAFDFISHWLPLLGQQQLEKWQSEKYLPVYHYGEQRHLPLNYQFLADMAQYPEQKLMRSVPTLILHGKHDTIIPIQASRNFAANRPWVQLIELEDDHALGNVLAEIWEAIQKFCQFKN</sequence>
<dbReference type="EMBL" id="SRRZ01000075">
    <property type="protein sequence ID" value="NQE36141.1"/>
    <property type="molecule type" value="Genomic_DNA"/>
</dbReference>
<proteinExistence type="predicted"/>